<evidence type="ECO:0000313" key="3">
    <source>
        <dbReference type="Proteomes" id="UP001303222"/>
    </source>
</evidence>
<feature type="transmembrane region" description="Helical" evidence="1">
    <location>
        <begin position="12"/>
        <end position="37"/>
    </location>
</feature>
<evidence type="ECO:0000313" key="2">
    <source>
        <dbReference type="EMBL" id="KAK3948065.1"/>
    </source>
</evidence>
<reference evidence="2" key="1">
    <citation type="journal article" date="2023" name="Mol. Phylogenet. Evol.">
        <title>Genome-scale phylogeny and comparative genomics of the fungal order Sordariales.</title>
        <authorList>
            <person name="Hensen N."/>
            <person name="Bonometti L."/>
            <person name="Westerberg I."/>
            <person name="Brannstrom I.O."/>
            <person name="Guillou S."/>
            <person name="Cros-Aarteil S."/>
            <person name="Calhoun S."/>
            <person name="Haridas S."/>
            <person name="Kuo A."/>
            <person name="Mondo S."/>
            <person name="Pangilinan J."/>
            <person name="Riley R."/>
            <person name="LaButti K."/>
            <person name="Andreopoulos B."/>
            <person name="Lipzen A."/>
            <person name="Chen C."/>
            <person name="Yan M."/>
            <person name="Daum C."/>
            <person name="Ng V."/>
            <person name="Clum A."/>
            <person name="Steindorff A."/>
            <person name="Ohm R.A."/>
            <person name="Martin F."/>
            <person name="Silar P."/>
            <person name="Natvig D.O."/>
            <person name="Lalanne C."/>
            <person name="Gautier V."/>
            <person name="Ament-Velasquez S.L."/>
            <person name="Kruys A."/>
            <person name="Hutchinson M.I."/>
            <person name="Powell A.J."/>
            <person name="Barry K."/>
            <person name="Miller A.N."/>
            <person name="Grigoriev I.V."/>
            <person name="Debuchy R."/>
            <person name="Gladieux P."/>
            <person name="Hiltunen Thoren M."/>
            <person name="Johannesson H."/>
        </authorList>
    </citation>
    <scope>NUCLEOTIDE SEQUENCE</scope>
    <source>
        <strain evidence="2">CBS 626.80</strain>
    </source>
</reference>
<comment type="caution">
    <text evidence="2">The sequence shown here is derived from an EMBL/GenBank/DDBJ whole genome shotgun (WGS) entry which is preliminary data.</text>
</comment>
<keyword evidence="1" id="KW-0812">Transmembrane</keyword>
<accession>A0AAN6SC01</accession>
<dbReference type="EMBL" id="MU859287">
    <property type="protein sequence ID" value="KAK3948065.1"/>
    <property type="molecule type" value="Genomic_DNA"/>
</dbReference>
<dbReference type="AlphaFoldDB" id="A0AAN6SC01"/>
<organism evidence="2 3">
    <name type="scientific">Pseudoneurospora amorphoporcata</name>
    <dbReference type="NCBI Taxonomy" id="241081"/>
    <lineage>
        <taxon>Eukaryota</taxon>
        <taxon>Fungi</taxon>
        <taxon>Dikarya</taxon>
        <taxon>Ascomycota</taxon>
        <taxon>Pezizomycotina</taxon>
        <taxon>Sordariomycetes</taxon>
        <taxon>Sordariomycetidae</taxon>
        <taxon>Sordariales</taxon>
        <taxon>Sordariaceae</taxon>
        <taxon>Pseudoneurospora</taxon>
    </lineage>
</organism>
<keyword evidence="1" id="KW-1133">Transmembrane helix</keyword>
<evidence type="ECO:0000256" key="1">
    <source>
        <dbReference type="SAM" id="Phobius"/>
    </source>
</evidence>
<name>A0AAN6SC01_9PEZI</name>
<proteinExistence type="predicted"/>
<sequence>MVITQFRTTDTFSLFLILWGELMVSKWEVVVFLSIVICDGLCAAHPNDYQLPLQIISNIVRWGYILEATFCDFV</sequence>
<keyword evidence="3" id="KW-1185">Reference proteome</keyword>
<reference evidence="2" key="2">
    <citation type="submission" date="2023-06" db="EMBL/GenBank/DDBJ databases">
        <authorList>
            <consortium name="Lawrence Berkeley National Laboratory"/>
            <person name="Mondo S.J."/>
            <person name="Hensen N."/>
            <person name="Bonometti L."/>
            <person name="Westerberg I."/>
            <person name="Brannstrom I.O."/>
            <person name="Guillou S."/>
            <person name="Cros-Aarteil S."/>
            <person name="Calhoun S."/>
            <person name="Haridas S."/>
            <person name="Kuo A."/>
            <person name="Pangilinan J."/>
            <person name="Riley R."/>
            <person name="Labutti K."/>
            <person name="Andreopoulos B."/>
            <person name="Lipzen A."/>
            <person name="Chen C."/>
            <person name="Yanf M."/>
            <person name="Daum C."/>
            <person name="Ng V."/>
            <person name="Clum A."/>
            <person name="Steindorff A."/>
            <person name="Ohm R."/>
            <person name="Martin F."/>
            <person name="Silar P."/>
            <person name="Natvig D."/>
            <person name="Lalanne C."/>
            <person name="Gautier V."/>
            <person name="Ament-Velasquez S.L."/>
            <person name="Kruys A."/>
            <person name="Hutchinson M.I."/>
            <person name="Powell A.J."/>
            <person name="Barry K."/>
            <person name="Miller A.N."/>
            <person name="Grigoriev I.V."/>
            <person name="Debuchy R."/>
            <person name="Gladieux P."/>
            <person name="Thoren M.H."/>
            <person name="Johannesson H."/>
        </authorList>
    </citation>
    <scope>NUCLEOTIDE SEQUENCE</scope>
    <source>
        <strain evidence="2">CBS 626.80</strain>
    </source>
</reference>
<dbReference type="Proteomes" id="UP001303222">
    <property type="component" value="Unassembled WGS sequence"/>
</dbReference>
<gene>
    <name evidence="2" type="ORF">QBC32DRAFT_67265</name>
</gene>
<keyword evidence="1" id="KW-0472">Membrane</keyword>
<protein>
    <submittedName>
        <fullName evidence="2">Uncharacterized protein</fullName>
    </submittedName>
</protein>